<comment type="caution">
    <text evidence="1">The sequence shown here is derived from an EMBL/GenBank/DDBJ whole genome shotgun (WGS) entry which is preliminary data.</text>
</comment>
<reference evidence="1 2" key="1">
    <citation type="submission" date="2020-10" db="EMBL/GenBank/DDBJ databases">
        <title>Plant Genome Project.</title>
        <authorList>
            <person name="Zhang R.-G."/>
        </authorList>
    </citation>
    <scope>NUCLEOTIDE SEQUENCE [LARGE SCALE GENOMIC DNA]</scope>
    <source>
        <strain evidence="1">FAFU-HL-1</strain>
        <tissue evidence="1">Leaf</tissue>
    </source>
</reference>
<keyword evidence="2" id="KW-1185">Reference proteome</keyword>
<accession>A0A835TGV9</accession>
<evidence type="ECO:0000313" key="2">
    <source>
        <dbReference type="Proteomes" id="UP000657918"/>
    </source>
</evidence>
<organism evidence="1 2">
    <name type="scientific">Salix dunnii</name>
    <dbReference type="NCBI Taxonomy" id="1413687"/>
    <lineage>
        <taxon>Eukaryota</taxon>
        <taxon>Viridiplantae</taxon>
        <taxon>Streptophyta</taxon>
        <taxon>Embryophyta</taxon>
        <taxon>Tracheophyta</taxon>
        <taxon>Spermatophyta</taxon>
        <taxon>Magnoliopsida</taxon>
        <taxon>eudicotyledons</taxon>
        <taxon>Gunneridae</taxon>
        <taxon>Pentapetalae</taxon>
        <taxon>rosids</taxon>
        <taxon>fabids</taxon>
        <taxon>Malpighiales</taxon>
        <taxon>Salicaceae</taxon>
        <taxon>Saliceae</taxon>
        <taxon>Salix</taxon>
    </lineage>
</organism>
<evidence type="ECO:0000313" key="1">
    <source>
        <dbReference type="EMBL" id="KAF9687720.1"/>
    </source>
</evidence>
<proteinExistence type="predicted"/>
<name>A0A835TGV9_9ROSI</name>
<protein>
    <submittedName>
        <fullName evidence="1">Uncharacterized protein</fullName>
    </submittedName>
</protein>
<gene>
    <name evidence="1" type="ORF">SADUNF_Sadunf02G0122300</name>
</gene>
<sequence>MDSTNWGPKPFKILFTTLHVSIKALFPDTPHCALDLLLSTDGLVLGVLLRGLHLLFTGLKWNVNRSFIGKPGPAGIGVFLAIVW</sequence>
<dbReference type="EMBL" id="JADGMS010000002">
    <property type="protein sequence ID" value="KAF9687720.1"/>
    <property type="molecule type" value="Genomic_DNA"/>
</dbReference>
<dbReference type="Proteomes" id="UP000657918">
    <property type="component" value="Unassembled WGS sequence"/>
</dbReference>
<dbReference type="AlphaFoldDB" id="A0A835TGV9"/>